<dbReference type="EMBL" id="NSJV01000348">
    <property type="protein sequence ID" value="PAU47632.1"/>
    <property type="molecule type" value="Genomic_DNA"/>
</dbReference>
<name>A0A1Z2L9P3_9ACTN</name>
<dbReference type="Proteomes" id="UP000218944">
    <property type="component" value="Unassembled WGS sequence"/>
</dbReference>
<evidence type="ECO:0000313" key="1">
    <source>
        <dbReference type="EMBL" id="ARZ71030.1"/>
    </source>
</evidence>
<evidence type="ECO:0000313" key="2">
    <source>
        <dbReference type="EMBL" id="PAU47632.1"/>
    </source>
</evidence>
<gene>
    <name evidence="2" type="ORF">CK936_17590</name>
    <name evidence="1" type="ORF">SMD11_5442</name>
</gene>
<evidence type="ECO:0000313" key="3">
    <source>
        <dbReference type="Proteomes" id="UP000195755"/>
    </source>
</evidence>
<reference evidence="1 3" key="1">
    <citation type="submission" date="2017-06" db="EMBL/GenBank/DDBJ databases">
        <title>Streptomyces albireticuli Genome sequencing and assembly.</title>
        <authorList>
            <person name="Wang Y."/>
            <person name="Du B."/>
            <person name="Ding Y."/>
            <person name="Liu H."/>
            <person name="Hou Q."/>
            <person name="Liu K."/>
            <person name="Yao L."/>
            <person name="Wang C."/>
        </authorList>
    </citation>
    <scope>NUCLEOTIDE SEQUENCE [LARGE SCALE GENOMIC DNA]</scope>
    <source>
        <strain evidence="1 3">MDJK11</strain>
    </source>
</reference>
<keyword evidence="4" id="KW-1185">Reference proteome</keyword>
<reference evidence="2 4" key="2">
    <citation type="submission" date="2017-08" db="EMBL/GenBank/DDBJ databases">
        <title>Genome sequence of Streptomyces albireticuli NRRL B-1670.</title>
        <authorList>
            <person name="Graham D.E."/>
            <person name="Mahan K.M."/>
            <person name="Klingeman D.M."/>
            <person name="Hettich R.L."/>
            <person name="Parry R.J."/>
            <person name="Spain J.C."/>
        </authorList>
    </citation>
    <scope>NUCLEOTIDE SEQUENCE [LARGE SCALE GENOMIC DNA]</scope>
    <source>
        <strain evidence="2 4">NRRL B-1670</strain>
    </source>
</reference>
<dbReference type="InterPro" id="IPR016084">
    <property type="entry name" value="Haem_Oase-like_multi-hlx"/>
</dbReference>
<dbReference type="EMBL" id="CP021744">
    <property type="protein sequence ID" value="ARZ71030.1"/>
    <property type="molecule type" value="Genomic_DNA"/>
</dbReference>
<dbReference type="OrthoDB" id="6916651at2"/>
<sequence length="241" mass="28011">MSDTEIIRPELREQVNAKLDAYIGQFYKEVPYATHFLSDAEVDMPYYKRHTIETILRIRRKRTIDAHAIRYFTLHDPVAAKEWAEYTDDEMLHDRLFLADLARVGIEPEEVYSTDPFLATKLLNGYFLYCLEFEGTPLAAIASSYFLEYTTRKTQPDWLDNLEKTLGKDEVKGARTHVNYDIEEDHTGDVWNTLMTLVKTDADVERLLGHFAHLYKLFTMYFVEAYEATRAKEAELAAATA</sequence>
<dbReference type="Gene3D" id="1.20.910.10">
    <property type="entry name" value="Heme oxygenase-like"/>
    <property type="match status" value="1"/>
</dbReference>
<dbReference type="RefSeq" id="WP_087928899.1">
    <property type="nucleotide sequence ID" value="NZ_CP021744.1"/>
</dbReference>
<evidence type="ECO:0008006" key="5">
    <source>
        <dbReference type="Google" id="ProtNLM"/>
    </source>
</evidence>
<dbReference type="Proteomes" id="UP000195755">
    <property type="component" value="Chromosome"/>
</dbReference>
<dbReference type="SUPFAM" id="SSF48613">
    <property type="entry name" value="Heme oxygenase-like"/>
    <property type="match status" value="1"/>
</dbReference>
<dbReference type="KEGG" id="salj:SMD11_5442"/>
<proteinExistence type="predicted"/>
<organism evidence="1 3">
    <name type="scientific">Streptomyces albireticuli</name>
    <dbReference type="NCBI Taxonomy" id="1940"/>
    <lineage>
        <taxon>Bacteria</taxon>
        <taxon>Bacillati</taxon>
        <taxon>Actinomycetota</taxon>
        <taxon>Actinomycetes</taxon>
        <taxon>Kitasatosporales</taxon>
        <taxon>Streptomycetaceae</taxon>
        <taxon>Streptomyces</taxon>
    </lineage>
</organism>
<accession>A0A1Z2L9P3</accession>
<dbReference type="AlphaFoldDB" id="A0A1Z2L9P3"/>
<evidence type="ECO:0000313" key="4">
    <source>
        <dbReference type="Proteomes" id="UP000218944"/>
    </source>
</evidence>
<dbReference type="Pfam" id="PF14518">
    <property type="entry name" value="Haem_oxygenas_2"/>
    <property type="match status" value="1"/>
</dbReference>
<protein>
    <recommendedName>
        <fullName evidence="5">Iron-containing redox enzyme family protein</fullName>
    </recommendedName>
</protein>